<keyword evidence="2" id="KW-1185">Reference proteome</keyword>
<gene>
    <name evidence="1" type="primary">SLA2</name>
    <name evidence="1" type="ORF">M8818_005406</name>
</gene>
<organism evidence="1 2">
    <name type="scientific">Zalaria obscura</name>
    <dbReference type="NCBI Taxonomy" id="2024903"/>
    <lineage>
        <taxon>Eukaryota</taxon>
        <taxon>Fungi</taxon>
        <taxon>Dikarya</taxon>
        <taxon>Ascomycota</taxon>
        <taxon>Pezizomycotina</taxon>
        <taxon>Dothideomycetes</taxon>
        <taxon>Dothideomycetidae</taxon>
        <taxon>Dothideales</taxon>
        <taxon>Zalariaceae</taxon>
        <taxon>Zalaria</taxon>
    </lineage>
</organism>
<name>A0ACC3S8J6_9PEZI</name>
<dbReference type="Proteomes" id="UP001320706">
    <property type="component" value="Unassembled WGS sequence"/>
</dbReference>
<dbReference type="EMBL" id="JAMKPW020000033">
    <property type="protein sequence ID" value="KAK8201882.1"/>
    <property type="molecule type" value="Genomic_DNA"/>
</dbReference>
<accession>A0ACC3S8J6</accession>
<evidence type="ECO:0000313" key="2">
    <source>
        <dbReference type="Proteomes" id="UP001320706"/>
    </source>
</evidence>
<evidence type="ECO:0000313" key="1">
    <source>
        <dbReference type="EMBL" id="KAK8201882.1"/>
    </source>
</evidence>
<reference evidence="1" key="1">
    <citation type="submission" date="2024-02" db="EMBL/GenBank/DDBJ databases">
        <title>Metagenome Assembled Genome of Zalaria obscura JY119.</title>
        <authorList>
            <person name="Vighnesh L."/>
            <person name="Jagadeeshwari U."/>
            <person name="Venkata Ramana C."/>
            <person name="Sasikala C."/>
        </authorList>
    </citation>
    <scope>NUCLEOTIDE SEQUENCE</scope>
    <source>
        <strain evidence="1">JY119</strain>
    </source>
</reference>
<sequence>MALAYHATRNVDMGKSESELSINIRKATSIEETAPKRKHVRSCIVYTWDHKSSQSFWSGMKVQPILADEVQTFKALITIHKVLQEGHPIVLKEAQANIQWIESLSRGASGGMADAGMRGYGPLISEYVYYLIAKLTFHRNHPEFNGTFEYEEYISLKSINDPNEGYETISDLMTLQDQIETFQKLIFAHFRSGSNNECRISALVPLVQESYGIYKFITSMLRAMHTALGDDEALSPLRGRYDAQHYRLVKFYYECSNLRYLTSLITVPKLPQDPPNLLSEDEDRPALPARPRGEVTVPADTPPRAPTTDPEPINEFWKNEQARQQEEYEAEQRRLQEQWEAAQRAQQQAAMQAQRDFEEQQRLQAEQQRLAQEALMRDQFQQQTQGRMAELERENLNARAQYERDQLMLEQYDRRMKALEGELQQLNANFNQQSSSKDEQIRALQEQLNTWRSKYEALAKLYSQLRHEHLELLQKFKSVQLKAASAQEAIDRREKLERELKTKNLELADMIRERDRALHEKDRTTGGHKEEVEKLKRELRFALEKAENADRSKGSELSSLLSRHNREIADLEEALRIKTRALDEFQMKYREGDSDLERQLREKEEELEIFKAGMDQTLLELNELRNGHGDGDNALNEQIDTVLLDNIRRINDLIDSVLQGGVQRVDDALYELDSSMNAGNQNATGPYVLSQIEKAASSAMEFSTSFNNFIADGPNSEHAELIRTVLTFSGAIADVLSNTKGLTRFASDDKKSDQLVSAARQSALSTVSFFRSIQSYRLEGLGDLEKTDVVINKNNEVQVNLNNLSKLADAFAPKSKITSASGDLGDLVDREMTNAAKAIEAAAERLNKLMNKPRDGYSTYELKIHDSILEAAIAVTNAIAQLIKAATASQEEIVREGRGTSSKAQFYKKNNRWTEGLISAAKAVASSTNTLIETADGVISGRQEPERLIVASNNVAASTAQLVAASRVKASFMSKTQERLEVASKAVTNACRALVKQVQQIIEGKRGGEDAVDYSKLSGHEFKVQEMEKQVQILQLENALSSARHELGEMRKISYQEED</sequence>
<protein>
    <submittedName>
        <fullName evidence="1">Sla2 Src-like adaptor 2</fullName>
    </submittedName>
</protein>
<proteinExistence type="predicted"/>
<comment type="caution">
    <text evidence="1">The sequence shown here is derived from an EMBL/GenBank/DDBJ whole genome shotgun (WGS) entry which is preliminary data.</text>
</comment>